<name>A0A1J7JIP6_9PEZI</name>
<gene>
    <name evidence="2" type="ORF">CONLIGDRAFT_714146</name>
</gene>
<reference evidence="2 3" key="1">
    <citation type="submission" date="2016-10" db="EMBL/GenBank/DDBJ databases">
        <title>Draft genome sequence of Coniochaeta ligniaria NRRL30616, a lignocellulolytic fungus for bioabatement of inhibitors in plant biomass hydrolysates.</title>
        <authorList>
            <consortium name="DOE Joint Genome Institute"/>
            <person name="Jimenez D.J."/>
            <person name="Hector R.E."/>
            <person name="Riley R."/>
            <person name="Sun H."/>
            <person name="Grigoriev I.V."/>
            <person name="Van Elsas J.D."/>
            <person name="Nichols N.N."/>
        </authorList>
    </citation>
    <scope>NUCLEOTIDE SEQUENCE [LARGE SCALE GENOMIC DNA]</scope>
    <source>
        <strain evidence="2 3">NRRL 30616</strain>
    </source>
</reference>
<dbReference type="AlphaFoldDB" id="A0A1J7JIP6"/>
<evidence type="ECO:0000313" key="3">
    <source>
        <dbReference type="Proteomes" id="UP000182658"/>
    </source>
</evidence>
<organism evidence="2 3">
    <name type="scientific">Coniochaeta ligniaria NRRL 30616</name>
    <dbReference type="NCBI Taxonomy" id="1408157"/>
    <lineage>
        <taxon>Eukaryota</taxon>
        <taxon>Fungi</taxon>
        <taxon>Dikarya</taxon>
        <taxon>Ascomycota</taxon>
        <taxon>Pezizomycotina</taxon>
        <taxon>Sordariomycetes</taxon>
        <taxon>Sordariomycetidae</taxon>
        <taxon>Coniochaetales</taxon>
        <taxon>Coniochaetaceae</taxon>
        <taxon>Coniochaeta</taxon>
    </lineage>
</organism>
<dbReference type="Proteomes" id="UP000182658">
    <property type="component" value="Unassembled WGS sequence"/>
</dbReference>
<accession>A0A1J7JIP6</accession>
<feature type="region of interest" description="Disordered" evidence="1">
    <location>
        <begin position="14"/>
        <end position="33"/>
    </location>
</feature>
<dbReference type="EMBL" id="KV875097">
    <property type="protein sequence ID" value="OIW29640.1"/>
    <property type="molecule type" value="Genomic_DNA"/>
</dbReference>
<keyword evidence="3" id="KW-1185">Reference proteome</keyword>
<protein>
    <submittedName>
        <fullName evidence="2">Uncharacterized protein</fullName>
    </submittedName>
</protein>
<proteinExistence type="predicted"/>
<sequence length="234" mass="23024">MKYHRGSLVAQVRDRPPIHAHHNPTTKPSPIANIPPTTAVIPLRLPFMPAPASVTCVRVGLAGVVPAGLPGPDVAGGVGADPSPPCLDTLDPAGLLGLPWPPSLDVHEISGFSPCLPADPWGMWLAGMDLVGFLGSWAGCSGLPFSPCSSLGFSSFLGASSLCASSLGASSLGASSLGASSLGASSLGASSLGASSLCSSSLCASSFLGFSSLCSSSFSGSSSLGSSCCFGSSS</sequence>
<dbReference type="InParanoid" id="A0A1J7JIP6"/>
<evidence type="ECO:0000313" key="2">
    <source>
        <dbReference type="EMBL" id="OIW29640.1"/>
    </source>
</evidence>
<evidence type="ECO:0000256" key="1">
    <source>
        <dbReference type="SAM" id="MobiDB-lite"/>
    </source>
</evidence>